<reference evidence="2" key="1">
    <citation type="submission" date="2018-06" db="EMBL/GenBank/DDBJ databases">
        <authorList>
            <person name="Zhirakovskaya E."/>
        </authorList>
    </citation>
    <scope>NUCLEOTIDE SEQUENCE</scope>
</reference>
<gene>
    <name evidence="2" type="ORF">MNBD_GAMMA17-330</name>
</gene>
<dbReference type="AlphaFoldDB" id="A0A3B0ZJZ8"/>
<organism evidence="2">
    <name type="scientific">hydrothermal vent metagenome</name>
    <dbReference type="NCBI Taxonomy" id="652676"/>
    <lineage>
        <taxon>unclassified sequences</taxon>
        <taxon>metagenomes</taxon>
        <taxon>ecological metagenomes</taxon>
    </lineage>
</organism>
<evidence type="ECO:0000313" key="2">
    <source>
        <dbReference type="EMBL" id="VAW88583.1"/>
    </source>
</evidence>
<name>A0A3B0ZJZ8_9ZZZZ</name>
<accession>A0A3B0ZJZ8</accession>
<dbReference type="EMBL" id="UOFQ01000102">
    <property type="protein sequence ID" value="VAW88583.1"/>
    <property type="molecule type" value="Genomic_DNA"/>
</dbReference>
<evidence type="ECO:0000259" key="1">
    <source>
        <dbReference type="Pfam" id="PF13490"/>
    </source>
</evidence>
<sequence>MLSCKEIGELLSQAMDRKLSFRERLGLKFHLFICKTCSCYDRQLQFIARSARRLMQPKKDNQGIPPLSNEAEARINNAIKQRLDKEETNKER</sequence>
<dbReference type="InterPro" id="IPR027383">
    <property type="entry name" value="Znf_put"/>
</dbReference>
<proteinExistence type="predicted"/>
<dbReference type="Pfam" id="PF13490">
    <property type="entry name" value="zf-HC2"/>
    <property type="match status" value="1"/>
</dbReference>
<feature type="domain" description="Putative zinc-finger" evidence="1">
    <location>
        <begin position="4"/>
        <end position="37"/>
    </location>
</feature>
<protein>
    <recommendedName>
        <fullName evidence="1">Putative zinc-finger domain-containing protein</fullName>
    </recommendedName>
</protein>